<dbReference type="GO" id="GO:0045900">
    <property type="term" value="P:negative regulation of translational elongation"/>
    <property type="evidence" value="ECO:0007669"/>
    <property type="project" value="TreeGrafter"/>
</dbReference>
<dbReference type="Pfam" id="PF02482">
    <property type="entry name" value="Ribosomal_S30AE"/>
    <property type="match status" value="1"/>
</dbReference>
<dbReference type="Pfam" id="PF16321">
    <property type="entry name" value="Ribosom_S30AE_C"/>
    <property type="match status" value="1"/>
</dbReference>
<evidence type="ECO:0000256" key="3">
    <source>
        <dbReference type="HAMAP-Rule" id="MF_00839"/>
    </source>
</evidence>
<dbReference type="FunFam" id="3.30.505.50:FF:000001">
    <property type="entry name" value="Ribosome hibernation promoting factor"/>
    <property type="match status" value="1"/>
</dbReference>
<dbReference type="InterPro" id="IPR003489">
    <property type="entry name" value="RHF/RaiA"/>
</dbReference>
<name>A0AAE4AJN7_9FIRM</name>
<evidence type="ECO:0000313" key="5">
    <source>
        <dbReference type="EMBL" id="MDQ0151344.1"/>
    </source>
</evidence>
<keyword evidence="2 3" id="KW-0810">Translation regulation</keyword>
<dbReference type="Proteomes" id="UP001241537">
    <property type="component" value="Unassembled WGS sequence"/>
</dbReference>
<dbReference type="InterPro" id="IPR038416">
    <property type="entry name" value="Ribosom_S30AE_C_sf"/>
</dbReference>
<organism evidence="5 6">
    <name type="scientific">Moryella indoligenes</name>
    <dbReference type="NCBI Taxonomy" id="371674"/>
    <lineage>
        <taxon>Bacteria</taxon>
        <taxon>Bacillati</taxon>
        <taxon>Bacillota</taxon>
        <taxon>Clostridia</taxon>
        <taxon>Lachnospirales</taxon>
        <taxon>Lachnospiraceae</taxon>
        <taxon>Moryella</taxon>
    </lineage>
</organism>
<comment type="function">
    <text evidence="3">Required for dimerization of active 70S ribosomes into 100S ribosomes in stationary phase; 100S ribosomes are translationally inactive and sometimes present during exponential growth.</text>
</comment>
<dbReference type="EMBL" id="JAUSTO010000001">
    <property type="protein sequence ID" value="MDQ0151344.1"/>
    <property type="molecule type" value="Genomic_DNA"/>
</dbReference>
<keyword evidence="6" id="KW-1185">Reference proteome</keyword>
<evidence type="ECO:0000313" key="6">
    <source>
        <dbReference type="Proteomes" id="UP001241537"/>
    </source>
</evidence>
<dbReference type="InterPro" id="IPR036567">
    <property type="entry name" value="RHF-like"/>
</dbReference>
<comment type="similarity">
    <text evidence="3">Belongs to the HPF/YfiA ribosome-associated protein family. Long HPF subfamily.</text>
</comment>
<dbReference type="RefSeq" id="WP_106612355.1">
    <property type="nucleotide sequence ID" value="NZ_JAUSTO010000001.1"/>
</dbReference>
<evidence type="ECO:0000259" key="4">
    <source>
        <dbReference type="Pfam" id="PF16321"/>
    </source>
</evidence>
<dbReference type="InterPro" id="IPR032528">
    <property type="entry name" value="Ribosom_S30AE_C"/>
</dbReference>
<sequence>MRITITGRNIDLTNGLKHQVEKKLGKLEKYFIPDAEVRVVLSRIKDLEKVEVTIPTKSGLVRAEEATDDFYASIDLVEEAIERQIKKYRTKLIDRRQSAPTFSDLFLEDEEELPDEDIRIVKNKKFEIKPMDPEEACLQMELLGHNFFVFLNGETEAVNVVYKRRDGSFGLIEPEF</sequence>
<comment type="subcellular location">
    <subcellularLocation>
        <location evidence="3">Cytoplasm</location>
    </subcellularLocation>
</comment>
<feature type="domain" description="Sigma 54 modulation/S30EA ribosomal protein C-terminal" evidence="4">
    <location>
        <begin position="116"/>
        <end position="171"/>
    </location>
</feature>
<dbReference type="Gene3D" id="3.30.160.100">
    <property type="entry name" value="Ribosome hibernation promotion factor-like"/>
    <property type="match status" value="1"/>
</dbReference>
<dbReference type="AlphaFoldDB" id="A0AAE4AJN7"/>
<gene>
    <name evidence="3" type="primary">hpf</name>
    <name evidence="5" type="ORF">J2S20_000018</name>
</gene>
<dbReference type="SUPFAM" id="SSF69754">
    <property type="entry name" value="Ribosome binding protein Y (YfiA homologue)"/>
    <property type="match status" value="1"/>
</dbReference>
<dbReference type="PANTHER" id="PTHR33231">
    <property type="entry name" value="30S RIBOSOMAL PROTEIN"/>
    <property type="match status" value="1"/>
</dbReference>
<comment type="subunit">
    <text evidence="3">Interacts with 100S ribosomes.</text>
</comment>
<evidence type="ECO:0000256" key="1">
    <source>
        <dbReference type="ARBA" id="ARBA00022490"/>
    </source>
</evidence>
<dbReference type="GO" id="GO:0043024">
    <property type="term" value="F:ribosomal small subunit binding"/>
    <property type="evidence" value="ECO:0007669"/>
    <property type="project" value="TreeGrafter"/>
</dbReference>
<dbReference type="InterPro" id="IPR050574">
    <property type="entry name" value="HPF/YfiA_ribosome-assoc"/>
</dbReference>
<keyword evidence="1 3" id="KW-0963">Cytoplasm</keyword>
<dbReference type="InterPro" id="IPR034694">
    <property type="entry name" value="HPF_long/plastid"/>
</dbReference>
<evidence type="ECO:0000256" key="2">
    <source>
        <dbReference type="ARBA" id="ARBA00022845"/>
    </source>
</evidence>
<dbReference type="GO" id="GO:0022627">
    <property type="term" value="C:cytosolic small ribosomal subunit"/>
    <property type="evidence" value="ECO:0007669"/>
    <property type="project" value="TreeGrafter"/>
</dbReference>
<dbReference type="PANTHER" id="PTHR33231:SF1">
    <property type="entry name" value="30S RIBOSOMAL PROTEIN"/>
    <property type="match status" value="1"/>
</dbReference>
<dbReference type="CDD" id="cd00552">
    <property type="entry name" value="RaiA"/>
    <property type="match status" value="1"/>
</dbReference>
<proteinExistence type="inferred from homology"/>
<accession>A0AAE4AJN7</accession>
<reference evidence="5" key="1">
    <citation type="submission" date="2023-07" db="EMBL/GenBank/DDBJ databases">
        <title>Genomic Encyclopedia of Type Strains, Phase IV (KMG-IV): sequencing the most valuable type-strain genomes for metagenomic binning, comparative biology and taxonomic classification.</title>
        <authorList>
            <person name="Goeker M."/>
        </authorList>
    </citation>
    <scope>NUCLEOTIDE SEQUENCE</scope>
    <source>
        <strain evidence="5">DSM 19659</strain>
    </source>
</reference>
<protein>
    <recommendedName>
        <fullName evidence="3">Ribosome hibernation promoting factor</fullName>
        <shortName evidence="3">HPF</shortName>
    </recommendedName>
</protein>
<dbReference type="NCBIfam" id="TIGR00741">
    <property type="entry name" value="yfiA"/>
    <property type="match status" value="1"/>
</dbReference>
<dbReference type="Gene3D" id="3.30.505.50">
    <property type="entry name" value="Sigma 54 modulation/S30EA ribosomal protein, C-terminal domain"/>
    <property type="match status" value="1"/>
</dbReference>
<comment type="caution">
    <text evidence="5">The sequence shown here is derived from an EMBL/GenBank/DDBJ whole genome shotgun (WGS) entry which is preliminary data.</text>
</comment>
<dbReference type="HAMAP" id="MF_00839">
    <property type="entry name" value="HPF"/>
    <property type="match status" value="1"/>
</dbReference>